<dbReference type="Proteomes" id="UP001597417">
    <property type="component" value="Unassembled WGS sequence"/>
</dbReference>
<accession>A0ABW5G4M4</accession>
<proteinExistence type="predicted"/>
<protein>
    <submittedName>
        <fullName evidence="3">DUF4129 domain-containing protein</fullName>
    </submittedName>
</protein>
<dbReference type="Pfam" id="PF13559">
    <property type="entry name" value="DUF4129"/>
    <property type="match status" value="1"/>
</dbReference>
<dbReference type="EMBL" id="JBHUKR010000024">
    <property type="protein sequence ID" value="MFD2421963.1"/>
    <property type="molecule type" value="Genomic_DNA"/>
</dbReference>
<keyword evidence="4" id="KW-1185">Reference proteome</keyword>
<reference evidence="4" key="1">
    <citation type="journal article" date="2019" name="Int. J. Syst. Evol. Microbiol.">
        <title>The Global Catalogue of Microorganisms (GCM) 10K type strain sequencing project: providing services to taxonomists for standard genome sequencing and annotation.</title>
        <authorList>
            <consortium name="The Broad Institute Genomics Platform"/>
            <consortium name="The Broad Institute Genome Sequencing Center for Infectious Disease"/>
            <person name="Wu L."/>
            <person name="Ma J."/>
        </authorList>
    </citation>
    <scope>NUCLEOTIDE SEQUENCE [LARGE SCALE GENOMIC DNA]</scope>
    <source>
        <strain evidence="4">CGMCC 4.7645</strain>
    </source>
</reference>
<evidence type="ECO:0000259" key="2">
    <source>
        <dbReference type="Pfam" id="PF13559"/>
    </source>
</evidence>
<keyword evidence="1" id="KW-1133">Transmembrane helix</keyword>
<evidence type="ECO:0000313" key="4">
    <source>
        <dbReference type="Proteomes" id="UP001597417"/>
    </source>
</evidence>
<feature type="domain" description="Protein-glutamine gamma-glutamyltransferase-like C-terminal" evidence="2">
    <location>
        <begin position="130"/>
        <end position="200"/>
    </location>
</feature>
<name>A0ABW5G4M4_9PSEU</name>
<evidence type="ECO:0000256" key="1">
    <source>
        <dbReference type="SAM" id="Phobius"/>
    </source>
</evidence>
<organism evidence="3 4">
    <name type="scientific">Amycolatopsis pigmentata</name>
    <dbReference type="NCBI Taxonomy" id="450801"/>
    <lineage>
        <taxon>Bacteria</taxon>
        <taxon>Bacillati</taxon>
        <taxon>Actinomycetota</taxon>
        <taxon>Actinomycetes</taxon>
        <taxon>Pseudonocardiales</taxon>
        <taxon>Pseudonocardiaceae</taxon>
        <taxon>Amycolatopsis</taxon>
    </lineage>
</organism>
<sequence>MLPCLLTDVPVVIDRDDARRAAEAELAKHEYLTAQPNVWERAISWLGHKIAGLFEQASRVTPGGALGLLVLLAVVVLIVVVVRLRVGGMARANRVRREVFEDRSRGARDYRNAAEEAAAAGDFATAVRERFRAIIREFEERGVLDELSGRTADEAAREAGVRLPDARDELSAAAALFDAVHYGGHQVSNVDYERLVALDRGVPA</sequence>
<gene>
    <name evidence="3" type="ORF">ACFSXZ_37115</name>
</gene>
<evidence type="ECO:0000313" key="3">
    <source>
        <dbReference type="EMBL" id="MFD2421963.1"/>
    </source>
</evidence>
<keyword evidence="1" id="KW-0812">Transmembrane</keyword>
<dbReference type="InterPro" id="IPR025403">
    <property type="entry name" value="TgpA-like_C"/>
</dbReference>
<comment type="caution">
    <text evidence="3">The sequence shown here is derived from an EMBL/GenBank/DDBJ whole genome shotgun (WGS) entry which is preliminary data.</text>
</comment>
<keyword evidence="1" id="KW-0472">Membrane</keyword>
<feature type="transmembrane region" description="Helical" evidence="1">
    <location>
        <begin position="65"/>
        <end position="86"/>
    </location>
</feature>
<dbReference type="RefSeq" id="WP_378270824.1">
    <property type="nucleotide sequence ID" value="NZ_JBHUKR010000024.1"/>
</dbReference>